<keyword evidence="2" id="KW-0813">Transport</keyword>
<dbReference type="InterPro" id="IPR011701">
    <property type="entry name" value="MFS"/>
</dbReference>
<feature type="transmembrane region" description="Helical" evidence="7">
    <location>
        <begin position="38"/>
        <end position="57"/>
    </location>
</feature>
<dbReference type="RefSeq" id="WP_111703532.1">
    <property type="nucleotide sequence ID" value="NZ_CBCSGM010000003.1"/>
</dbReference>
<keyword evidence="3" id="KW-1003">Cell membrane</keyword>
<evidence type="ECO:0000256" key="4">
    <source>
        <dbReference type="ARBA" id="ARBA00022692"/>
    </source>
</evidence>
<proteinExistence type="predicted"/>
<feature type="transmembrane region" description="Helical" evidence="7">
    <location>
        <begin position="283"/>
        <end position="303"/>
    </location>
</feature>
<dbReference type="InterPro" id="IPR036259">
    <property type="entry name" value="MFS_trans_sf"/>
</dbReference>
<dbReference type="Gene3D" id="1.20.1720.10">
    <property type="entry name" value="Multidrug resistance protein D"/>
    <property type="match status" value="1"/>
</dbReference>
<feature type="domain" description="Major facilitator superfamily (MFS) profile" evidence="8">
    <location>
        <begin position="10"/>
        <end position="397"/>
    </location>
</feature>
<keyword evidence="6 7" id="KW-0472">Membrane</keyword>
<feature type="transmembrane region" description="Helical" evidence="7">
    <location>
        <begin position="244"/>
        <end position="263"/>
    </location>
</feature>
<evidence type="ECO:0000313" key="10">
    <source>
        <dbReference type="Proteomes" id="UP000249134"/>
    </source>
</evidence>
<feature type="transmembrane region" description="Helical" evidence="7">
    <location>
        <begin position="12"/>
        <end position="32"/>
    </location>
</feature>
<feature type="transmembrane region" description="Helical" evidence="7">
    <location>
        <begin position="101"/>
        <end position="123"/>
    </location>
</feature>
<feature type="transmembrane region" description="Helical" evidence="7">
    <location>
        <begin position="78"/>
        <end position="95"/>
    </location>
</feature>
<dbReference type="STRING" id="1348624.GCA_001591545_02202"/>
<name>A0A2X4WBJ6_LEDLE</name>
<dbReference type="PANTHER" id="PTHR23517">
    <property type="entry name" value="RESISTANCE PROTEIN MDTM, PUTATIVE-RELATED-RELATED"/>
    <property type="match status" value="1"/>
</dbReference>
<dbReference type="GO" id="GO:0022857">
    <property type="term" value="F:transmembrane transporter activity"/>
    <property type="evidence" value="ECO:0007669"/>
    <property type="project" value="InterPro"/>
</dbReference>
<sequence>MEKDINGKKSVIIIALITAVSVLGNEMLFIVMPIYWKFFGLTSIWQIGVLLSANRIIRLPINSLVGLCYEKMSKRSGLLLAVILAVISTFSYGVFKGFGVLLAMRILWGIAWSFLRLGGYLTVISSSDQKTRGHFIGLYNGLWGLGTLFGMLIGGIFTEIIGIRTITTIFAILGICSIPFVIRYVPNKTADEGMEKKKTQPSVNVNRKQLLSVLLSGLLVAFVVYGIFTSTLSKVIEHQIGDSLVFLTYTVGAVAIAGVLQSFRMGLDPFLAPLIGKLSDQKFGRVPILIFALSLGTICLFIIPINTPFIAFLFIILVFQLVSTLLITTSDSMAADLSSDYSSVKTMTHYTLFVDLGSALGPLISYFVIDFIGLHWLYWSTGIIMIFLIVFWSKEFQQQRKKNFAH</sequence>
<dbReference type="SUPFAM" id="SSF103473">
    <property type="entry name" value="MFS general substrate transporter"/>
    <property type="match status" value="1"/>
</dbReference>
<evidence type="ECO:0000256" key="7">
    <source>
        <dbReference type="SAM" id="Phobius"/>
    </source>
</evidence>
<organism evidence="9 10">
    <name type="scientific">Lederbergia lenta</name>
    <name type="common">Bacillus lentus</name>
    <dbReference type="NCBI Taxonomy" id="1467"/>
    <lineage>
        <taxon>Bacteria</taxon>
        <taxon>Bacillati</taxon>
        <taxon>Bacillota</taxon>
        <taxon>Bacilli</taxon>
        <taxon>Bacillales</taxon>
        <taxon>Bacillaceae</taxon>
        <taxon>Lederbergia</taxon>
    </lineage>
</organism>
<feature type="transmembrane region" description="Helical" evidence="7">
    <location>
        <begin position="210"/>
        <end position="232"/>
    </location>
</feature>
<feature type="transmembrane region" description="Helical" evidence="7">
    <location>
        <begin position="375"/>
        <end position="392"/>
    </location>
</feature>
<dbReference type="GO" id="GO:0005886">
    <property type="term" value="C:plasma membrane"/>
    <property type="evidence" value="ECO:0007669"/>
    <property type="project" value="UniProtKB-SubCell"/>
</dbReference>
<reference evidence="9 10" key="1">
    <citation type="submission" date="2018-06" db="EMBL/GenBank/DDBJ databases">
        <authorList>
            <consortium name="Pathogen Informatics"/>
            <person name="Doyle S."/>
        </authorList>
    </citation>
    <scope>NUCLEOTIDE SEQUENCE [LARGE SCALE GENOMIC DNA]</scope>
    <source>
        <strain evidence="9 10">NCTC4824</strain>
    </source>
</reference>
<dbReference type="KEGG" id="blen:NCTC4824_03580"/>
<evidence type="ECO:0000259" key="8">
    <source>
        <dbReference type="PROSITE" id="PS50850"/>
    </source>
</evidence>
<dbReference type="EMBL" id="LS483476">
    <property type="protein sequence ID" value="SQI62077.1"/>
    <property type="molecule type" value="Genomic_DNA"/>
</dbReference>
<accession>A0A2X4WBJ6</accession>
<feature type="transmembrane region" description="Helical" evidence="7">
    <location>
        <begin position="163"/>
        <end position="185"/>
    </location>
</feature>
<dbReference type="PANTHER" id="PTHR23517:SF3">
    <property type="entry name" value="INTEGRAL MEMBRANE TRANSPORT PROTEIN"/>
    <property type="match status" value="1"/>
</dbReference>
<evidence type="ECO:0000313" key="9">
    <source>
        <dbReference type="EMBL" id="SQI62077.1"/>
    </source>
</evidence>
<evidence type="ECO:0000256" key="3">
    <source>
        <dbReference type="ARBA" id="ARBA00022475"/>
    </source>
</evidence>
<evidence type="ECO:0000256" key="6">
    <source>
        <dbReference type="ARBA" id="ARBA00023136"/>
    </source>
</evidence>
<keyword evidence="10" id="KW-1185">Reference proteome</keyword>
<keyword evidence="5 7" id="KW-1133">Transmembrane helix</keyword>
<dbReference type="InterPro" id="IPR020846">
    <property type="entry name" value="MFS_dom"/>
</dbReference>
<dbReference type="PROSITE" id="PS50850">
    <property type="entry name" value="MFS"/>
    <property type="match status" value="1"/>
</dbReference>
<protein>
    <submittedName>
        <fullName evidence="9">Major facilitator (MFS) superfamily protein</fullName>
    </submittedName>
</protein>
<feature type="transmembrane region" description="Helical" evidence="7">
    <location>
        <begin position="135"/>
        <end position="157"/>
    </location>
</feature>
<keyword evidence="4 7" id="KW-0812">Transmembrane</keyword>
<evidence type="ECO:0000256" key="1">
    <source>
        <dbReference type="ARBA" id="ARBA00004651"/>
    </source>
</evidence>
<dbReference type="Gene3D" id="1.20.1250.20">
    <property type="entry name" value="MFS general substrate transporter like domains"/>
    <property type="match status" value="1"/>
</dbReference>
<evidence type="ECO:0000256" key="2">
    <source>
        <dbReference type="ARBA" id="ARBA00022448"/>
    </source>
</evidence>
<gene>
    <name evidence="9" type="ORF">NCTC4824_03580</name>
</gene>
<dbReference type="InterPro" id="IPR050171">
    <property type="entry name" value="MFS_Transporters"/>
</dbReference>
<dbReference type="AlphaFoldDB" id="A0A2X4WBJ6"/>
<feature type="transmembrane region" description="Helical" evidence="7">
    <location>
        <begin position="309"/>
        <end position="329"/>
    </location>
</feature>
<dbReference type="Proteomes" id="UP000249134">
    <property type="component" value="Chromosome 1"/>
</dbReference>
<evidence type="ECO:0000256" key="5">
    <source>
        <dbReference type="ARBA" id="ARBA00022989"/>
    </source>
</evidence>
<comment type="subcellular location">
    <subcellularLocation>
        <location evidence="1">Cell membrane</location>
        <topology evidence="1">Multi-pass membrane protein</topology>
    </subcellularLocation>
</comment>
<dbReference type="Pfam" id="PF07690">
    <property type="entry name" value="MFS_1"/>
    <property type="match status" value="2"/>
</dbReference>
<feature type="transmembrane region" description="Helical" evidence="7">
    <location>
        <begin position="350"/>
        <end position="369"/>
    </location>
</feature>